<dbReference type="Pfam" id="PF00013">
    <property type="entry name" value="KH_1"/>
    <property type="match status" value="1"/>
</dbReference>
<evidence type="ECO:0000313" key="17">
    <source>
        <dbReference type="EMBL" id="KAJ9625279.1"/>
    </source>
</evidence>
<dbReference type="Gene3D" id="6.10.250.3130">
    <property type="match status" value="1"/>
</dbReference>
<evidence type="ECO:0000256" key="12">
    <source>
        <dbReference type="ARBA" id="ARBA00023274"/>
    </source>
</evidence>
<evidence type="ECO:0000256" key="8">
    <source>
        <dbReference type="ARBA" id="ARBA00022723"/>
    </source>
</evidence>
<evidence type="ECO:0000256" key="14">
    <source>
        <dbReference type="PROSITE-ProRule" id="PRU00117"/>
    </source>
</evidence>
<dbReference type="PANTHER" id="PTHR11252:SF0">
    <property type="entry name" value="POLYRIBONUCLEOTIDE NUCLEOTIDYLTRANSFERASE 1, MITOCHONDRIAL"/>
    <property type="match status" value="1"/>
</dbReference>
<proteinExistence type="inferred from homology"/>
<dbReference type="Gene3D" id="2.40.50.140">
    <property type="entry name" value="Nucleic acid-binding proteins"/>
    <property type="match status" value="1"/>
</dbReference>
<dbReference type="EMBL" id="JAPDRN010000089">
    <property type="protein sequence ID" value="KAJ9625279.1"/>
    <property type="molecule type" value="Genomic_DNA"/>
</dbReference>
<dbReference type="Pfam" id="PF00575">
    <property type="entry name" value="S1"/>
    <property type="match status" value="1"/>
</dbReference>
<dbReference type="Pfam" id="PF01138">
    <property type="entry name" value="RNase_PH"/>
    <property type="match status" value="2"/>
</dbReference>
<dbReference type="InterPro" id="IPR015847">
    <property type="entry name" value="ExoRNase_PH_dom2"/>
</dbReference>
<dbReference type="CDD" id="cd00353">
    <property type="entry name" value="Ribosomal_S15p_S13e"/>
    <property type="match status" value="1"/>
</dbReference>
<dbReference type="Gene3D" id="3.30.1370.10">
    <property type="entry name" value="K Homology domain, type 1"/>
    <property type="match status" value="1"/>
</dbReference>
<dbReference type="SUPFAM" id="SSF54791">
    <property type="entry name" value="Eukaryotic type KH-domain (KH-domain type I)"/>
    <property type="match status" value="1"/>
</dbReference>
<dbReference type="CDD" id="cd11364">
    <property type="entry name" value="RNase_PH_PNPase_2"/>
    <property type="match status" value="1"/>
</dbReference>
<dbReference type="GO" id="GO:0003735">
    <property type="term" value="F:structural constituent of ribosome"/>
    <property type="evidence" value="ECO:0007669"/>
    <property type="project" value="InterPro"/>
</dbReference>
<evidence type="ECO:0000256" key="2">
    <source>
        <dbReference type="ARBA" id="ARBA00007404"/>
    </source>
</evidence>
<protein>
    <recommendedName>
        <fullName evidence="4">polyribonucleotide nucleotidyltransferase</fullName>
        <ecNumber evidence="4">2.7.7.8</ecNumber>
    </recommendedName>
    <alternativeName>
        <fullName evidence="13">Polynucleotide phosphorylase 1</fullName>
    </alternativeName>
</protein>
<dbReference type="SUPFAM" id="SSF50249">
    <property type="entry name" value="Nucleic acid-binding proteins"/>
    <property type="match status" value="1"/>
</dbReference>
<evidence type="ECO:0000256" key="9">
    <source>
        <dbReference type="ARBA" id="ARBA00022842"/>
    </source>
</evidence>
<keyword evidence="10 14" id="KW-0694">RNA-binding</keyword>
<dbReference type="PROSITE" id="PS50084">
    <property type="entry name" value="KH_TYPE_1"/>
    <property type="match status" value="1"/>
</dbReference>
<dbReference type="EC" id="2.7.7.8" evidence="4"/>
<dbReference type="GO" id="GO:0006396">
    <property type="term" value="P:RNA processing"/>
    <property type="evidence" value="ECO:0007669"/>
    <property type="project" value="InterPro"/>
</dbReference>
<feature type="region of interest" description="Disordered" evidence="15">
    <location>
        <begin position="1"/>
        <end position="22"/>
    </location>
</feature>
<dbReference type="SUPFAM" id="SSF55666">
    <property type="entry name" value="Ribonuclease PH domain 2-like"/>
    <property type="match status" value="2"/>
</dbReference>
<comment type="similarity">
    <text evidence="2">Belongs to the polyribonucleotide nucleotidyltransferase family.</text>
</comment>
<evidence type="ECO:0000256" key="4">
    <source>
        <dbReference type="ARBA" id="ARBA00012416"/>
    </source>
</evidence>
<keyword evidence="12" id="KW-0687">Ribonucleoprotein</keyword>
<sequence length="802" mass="86751">MSIDTQKVIEDNKRSSADTGSPEVQVALLTARIELLTGHFKTHKKDHHSRRGLLQMVNRRRSLLDYLKKKDVERYKALIEKLGLRSPSVHSQTASPRTPSVAKITKTFQYGKHTVTLETGEIARQAGGAVIVKFDDTVLLVSAVAAKSAREGQDFFPLTCDYQEKFYAGGRIPGGFFKREGRATEKETLISRLIDRPIRPLFPEDYKNEVQIIATVMSLNPDIDGDIAALIGASAALSLAGTPFKGPIAAAKVGYKNGEYILNPTVTELKDSELELVVAGTANAVLMVESEAALLSEDVMLGAVTFGHREMQKVINAINELTVEAGTKPSTWVAPAKNDVLISALQEAIGPRLGEAFQVRDKLQRRDAISAIKKDVVESLAGRVAAEGWNPAELSKEFGELEYSTMRNSVLDTKVRIDGRALDTVRPIAVKTGILPRTHGSSLFTRGETQAIVTITLGTARDGQVIDAVSGEYKENFLFHYNFPPYSVGETGRMMGPKRREIGHGRLAKRGVLAVMPSLESFPYTIRVVSEITESNGSSSMASVCGSSLALMDAGVPVKAPVAGIAMGLVKEGDRFVVLSDILGDEDHLGDMDFKVAGTAEGISALQMDIKIEGITEEIMKQALQQAKAGRLHILGEMAHGLTAPREELSDYAPRLLTIKIHPDKIREVIGKGGSTIQAITKETGTQIDIQDDGTIVIASVNAIAAQAAKARIEQITSDVEPGRIYEGKVAKIMDFGAFVTILPGKDGLVHVSQISSDRVEKVGDVLKEGDVVKVKVLEVDKQGRIRLSMKAVEEGEGTTAE</sequence>
<dbReference type="InterPro" id="IPR003029">
    <property type="entry name" value="S1_domain"/>
</dbReference>
<dbReference type="InterPro" id="IPR036345">
    <property type="entry name" value="ExoRNase_PH_dom2_sf"/>
</dbReference>
<dbReference type="FunFam" id="3.30.230.70:FF:000001">
    <property type="entry name" value="Polyribonucleotide nucleotidyltransferase"/>
    <property type="match status" value="1"/>
</dbReference>
<comment type="subcellular location">
    <subcellularLocation>
        <location evidence="1">Cytoplasm</location>
    </subcellularLocation>
</comment>
<dbReference type="FunFam" id="2.40.50.140:FF:000023">
    <property type="entry name" value="Polyribonucleotide nucleotidyltransferase"/>
    <property type="match status" value="1"/>
</dbReference>
<dbReference type="GO" id="GO:0000175">
    <property type="term" value="F:3'-5'-RNA exonuclease activity"/>
    <property type="evidence" value="ECO:0007669"/>
    <property type="project" value="TreeGrafter"/>
</dbReference>
<dbReference type="HAMAP" id="MF_01595">
    <property type="entry name" value="PNPase"/>
    <property type="match status" value="1"/>
</dbReference>
<dbReference type="GO" id="GO:0006402">
    <property type="term" value="P:mRNA catabolic process"/>
    <property type="evidence" value="ECO:0007669"/>
    <property type="project" value="InterPro"/>
</dbReference>
<dbReference type="InterPro" id="IPR027408">
    <property type="entry name" value="PNPase/RNase_PH_dom_sf"/>
</dbReference>
<keyword evidence="11" id="KW-0689">Ribosomal protein</keyword>
<dbReference type="InterPro" id="IPR000589">
    <property type="entry name" value="Ribosomal_uS15"/>
</dbReference>
<dbReference type="GO" id="GO:0003723">
    <property type="term" value="F:RNA binding"/>
    <property type="evidence" value="ECO:0007669"/>
    <property type="project" value="UniProtKB-UniRule"/>
</dbReference>
<dbReference type="NCBIfam" id="NF008805">
    <property type="entry name" value="PRK11824.1"/>
    <property type="match status" value="1"/>
</dbReference>
<dbReference type="GO" id="GO:0005829">
    <property type="term" value="C:cytosol"/>
    <property type="evidence" value="ECO:0007669"/>
    <property type="project" value="TreeGrafter"/>
</dbReference>
<dbReference type="GO" id="GO:0006412">
    <property type="term" value="P:translation"/>
    <property type="evidence" value="ECO:0007669"/>
    <property type="project" value="InterPro"/>
</dbReference>
<dbReference type="FunFam" id="3.30.230.70:FF:000002">
    <property type="entry name" value="Polyribonucleotide nucleotidyltransferase"/>
    <property type="match status" value="1"/>
</dbReference>
<evidence type="ECO:0000259" key="16">
    <source>
        <dbReference type="PROSITE" id="PS50126"/>
    </source>
</evidence>
<evidence type="ECO:0000256" key="7">
    <source>
        <dbReference type="ARBA" id="ARBA00022695"/>
    </source>
</evidence>
<comment type="similarity">
    <text evidence="3">Belongs to the universal ribosomal protein uS15 family.</text>
</comment>
<dbReference type="Gene3D" id="1.10.287.10">
    <property type="entry name" value="S15/NS1, RNA-binding"/>
    <property type="match status" value="1"/>
</dbReference>
<feature type="domain" description="S1 motif" evidence="16">
    <location>
        <begin position="723"/>
        <end position="791"/>
    </location>
</feature>
<dbReference type="InterPro" id="IPR004087">
    <property type="entry name" value="KH_dom"/>
</dbReference>
<evidence type="ECO:0000256" key="10">
    <source>
        <dbReference type="ARBA" id="ARBA00022884"/>
    </source>
</evidence>
<dbReference type="InterPro" id="IPR015848">
    <property type="entry name" value="PNPase_PH_RNA-bd_bac/org-type"/>
</dbReference>
<dbReference type="CDD" id="cd04472">
    <property type="entry name" value="S1_PNPase"/>
    <property type="match status" value="1"/>
</dbReference>
<dbReference type="FunFam" id="3.30.1370.10:FF:000001">
    <property type="entry name" value="Polyribonucleotide nucleotidyltransferase"/>
    <property type="match status" value="1"/>
</dbReference>
<dbReference type="Gene3D" id="3.30.230.70">
    <property type="entry name" value="GHMP Kinase, N-terminal domain"/>
    <property type="match status" value="2"/>
</dbReference>
<dbReference type="GO" id="GO:0005840">
    <property type="term" value="C:ribosome"/>
    <property type="evidence" value="ECO:0007669"/>
    <property type="project" value="UniProtKB-KW"/>
</dbReference>
<dbReference type="Pfam" id="PF00312">
    <property type="entry name" value="Ribosomal_S15"/>
    <property type="match status" value="1"/>
</dbReference>
<dbReference type="SUPFAM" id="SSF46915">
    <property type="entry name" value="Polynucleotide phosphorylase/guanosine pentaphosphate synthase (PNPase/GPSI), domain 3"/>
    <property type="match status" value="1"/>
</dbReference>
<organism evidence="17">
    <name type="scientific">Knufia peltigerae</name>
    <dbReference type="NCBI Taxonomy" id="1002370"/>
    <lineage>
        <taxon>Eukaryota</taxon>
        <taxon>Fungi</taxon>
        <taxon>Dikarya</taxon>
        <taxon>Ascomycota</taxon>
        <taxon>Pezizomycotina</taxon>
        <taxon>Eurotiomycetes</taxon>
        <taxon>Chaetothyriomycetidae</taxon>
        <taxon>Chaetothyriales</taxon>
        <taxon>Trichomeriaceae</taxon>
        <taxon>Knufia</taxon>
    </lineage>
</organism>
<accession>A0AA38XXA1</accession>
<dbReference type="GO" id="GO:0004654">
    <property type="term" value="F:polyribonucleotide nucleotidyltransferase activity"/>
    <property type="evidence" value="ECO:0007669"/>
    <property type="project" value="UniProtKB-EC"/>
</dbReference>
<keyword evidence="7" id="KW-0548">Nucleotidyltransferase</keyword>
<dbReference type="PIRSF" id="PIRSF005499">
    <property type="entry name" value="PNPase"/>
    <property type="match status" value="1"/>
</dbReference>
<evidence type="ECO:0000256" key="6">
    <source>
        <dbReference type="ARBA" id="ARBA00022679"/>
    </source>
</evidence>
<evidence type="ECO:0000256" key="15">
    <source>
        <dbReference type="SAM" id="MobiDB-lite"/>
    </source>
</evidence>
<dbReference type="GO" id="GO:0000176">
    <property type="term" value="C:nuclear exosome (RNase complex)"/>
    <property type="evidence" value="ECO:0007669"/>
    <property type="project" value="UniProtKB-ARBA"/>
</dbReference>
<dbReference type="SMART" id="SM00316">
    <property type="entry name" value="S1"/>
    <property type="match status" value="1"/>
</dbReference>
<dbReference type="InterPro" id="IPR036456">
    <property type="entry name" value="PNPase_PH_RNA-bd_sf"/>
</dbReference>
<dbReference type="HAMAP" id="MF_01343_B">
    <property type="entry name" value="Ribosomal_uS15_B"/>
    <property type="match status" value="1"/>
</dbReference>
<evidence type="ECO:0000256" key="13">
    <source>
        <dbReference type="ARBA" id="ARBA00031451"/>
    </source>
</evidence>
<evidence type="ECO:0000256" key="3">
    <source>
        <dbReference type="ARBA" id="ARBA00008434"/>
    </source>
</evidence>
<dbReference type="PANTHER" id="PTHR11252">
    <property type="entry name" value="POLYRIBONUCLEOTIDE NUCLEOTIDYLTRANSFERASE"/>
    <property type="match status" value="1"/>
</dbReference>
<keyword evidence="5" id="KW-0963">Cytoplasm</keyword>
<dbReference type="Pfam" id="PF03726">
    <property type="entry name" value="PNPase"/>
    <property type="match status" value="1"/>
</dbReference>
<comment type="caution">
    <text evidence="17">The sequence shown here is derived from an EMBL/GenBank/DDBJ whole genome shotgun (WGS) entry which is preliminary data.</text>
</comment>
<name>A0AA38XXA1_9EURO</name>
<feature type="compositionally biased region" description="Basic and acidic residues" evidence="15">
    <location>
        <begin position="7"/>
        <end position="16"/>
    </location>
</feature>
<evidence type="ECO:0000256" key="5">
    <source>
        <dbReference type="ARBA" id="ARBA00022490"/>
    </source>
</evidence>
<dbReference type="NCBIfam" id="TIGR03591">
    <property type="entry name" value="polynuc_phos"/>
    <property type="match status" value="1"/>
</dbReference>
<dbReference type="SMART" id="SM00322">
    <property type="entry name" value="KH"/>
    <property type="match status" value="1"/>
</dbReference>
<reference evidence="17" key="1">
    <citation type="submission" date="2022-10" db="EMBL/GenBank/DDBJ databases">
        <title>Culturing micro-colonial fungi from biological soil crusts in the Mojave desert and describing Neophaeococcomyces mojavensis, and introducing the new genera and species Taxawa tesnikishii.</title>
        <authorList>
            <person name="Kurbessoian T."/>
            <person name="Stajich J.E."/>
        </authorList>
    </citation>
    <scope>NUCLEOTIDE SEQUENCE</scope>
    <source>
        <strain evidence="17">TK_35</strain>
    </source>
</reference>
<keyword evidence="6" id="KW-0808">Transferase</keyword>
<dbReference type="PROSITE" id="PS50126">
    <property type="entry name" value="S1"/>
    <property type="match status" value="1"/>
</dbReference>
<dbReference type="CDD" id="cd11363">
    <property type="entry name" value="RNase_PH_PNPase_1"/>
    <property type="match status" value="1"/>
</dbReference>
<dbReference type="InterPro" id="IPR036612">
    <property type="entry name" value="KH_dom_type_1_sf"/>
</dbReference>
<dbReference type="CDD" id="cd02393">
    <property type="entry name" value="KH-I_PNPase"/>
    <property type="match status" value="1"/>
</dbReference>
<dbReference type="AlphaFoldDB" id="A0AA38XXA1"/>
<dbReference type="InterPro" id="IPR004088">
    <property type="entry name" value="KH_dom_type_1"/>
</dbReference>
<dbReference type="GO" id="GO:0046872">
    <property type="term" value="F:metal ion binding"/>
    <property type="evidence" value="ECO:0007669"/>
    <property type="project" value="UniProtKB-KW"/>
</dbReference>
<dbReference type="InterPro" id="IPR001247">
    <property type="entry name" value="ExoRNase_PH_dom1"/>
</dbReference>
<dbReference type="InterPro" id="IPR009068">
    <property type="entry name" value="uS15_NS1_RNA-bd_sf"/>
</dbReference>
<dbReference type="PROSITE" id="PS00362">
    <property type="entry name" value="RIBOSOMAL_S15"/>
    <property type="match status" value="1"/>
</dbReference>
<dbReference type="NCBIfam" id="TIGR00952">
    <property type="entry name" value="S15_bact"/>
    <property type="match status" value="1"/>
</dbReference>
<dbReference type="SUPFAM" id="SSF47060">
    <property type="entry name" value="S15/NS1 RNA-binding domain"/>
    <property type="match status" value="1"/>
</dbReference>
<dbReference type="GO" id="GO:1990904">
    <property type="term" value="C:ribonucleoprotein complex"/>
    <property type="evidence" value="ECO:0007669"/>
    <property type="project" value="UniProtKB-KW"/>
</dbReference>
<dbReference type="InterPro" id="IPR005290">
    <property type="entry name" value="Ribosomal_uS15_bac-type"/>
</dbReference>
<keyword evidence="8" id="KW-0479">Metal-binding</keyword>
<evidence type="ECO:0000256" key="1">
    <source>
        <dbReference type="ARBA" id="ARBA00004496"/>
    </source>
</evidence>
<gene>
    <name evidence="17" type="ORF">H2204_010523</name>
</gene>
<dbReference type="InterPro" id="IPR020568">
    <property type="entry name" value="Ribosomal_Su5_D2-typ_SF"/>
</dbReference>
<dbReference type="FunFam" id="1.10.287.10:FF:000002">
    <property type="entry name" value="30S ribosomal protein S15"/>
    <property type="match status" value="1"/>
</dbReference>
<dbReference type="InterPro" id="IPR012340">
    <property type="entry name" value="NA-bd_OB-fold"/>
</dbReference>
<dbReference type="SMART" id="SM01387">
    <property type="entry name" value="Ribosomal_S15"/>
    <property type="match status" value="1"/>
</dbReference>
<dbReference type="SUPFAM" id="SSF54211">
    <property type="entry name" value="Ribosomal protein S5 domain 2-like"/>
    <property type="match status" value="2"/>
</dbReference>
<dbReference type="Pfam" id="PF03725">
    <property type="entry name" value="RNase_PH_C"/>
    <property type="match status" value="2"/>
</dbReference>
<keyword evidence="9" id="KW-0460">Magnesium</keyword>
<dbReference type="InterPro" id="IPR012162">
    <property type="entry name" value="PNPase"/>
</dbReference>
<evidence type="ECO:0000256" key="11">
    <source>
        <dbReference type="ARBA" id="ARBA00022980"/>
    </source>
</evidence>